<name>A0ABT4GXI3_PAEAL</name>
<gene>
    <name evidence="1" type="ORF">M5X12_12455</name>
</gene>
<dbReference type="Proteomes" id="UP001527181">
    <property type="component" value="Unassembled WGS sequence"/>
</dbReference>
<proteinExistence type="predicted"/>
<reference evidence="1 2" key="1">
    <citation type="submission" date="2022-05" db="EMBL/GenBank/DDBJ databases">
        <title>Genome Sequencing of Bee-Associated Microbes.</title>
        <authorList>
            <person name="Dunlap C."/>
        </authorList>
    </citation>
    <scope>NUCLEOTIDE SEQUENCE [LARGE SCALE GENOMIC DNA]</scope>
    <source>
        <strain evidence="1 2">NRRL B-04010</strain>
    </source>
</reference>
<dbReference type="EMBL" id="JAMDNP010000021">
    <property type="protein sequence ID" value="MCY9761390.1"/>
    <property type="molecule type" value="Genomic_DNA"/>
</dbReference>
<dbReference type="RefSeq" id="WP_268598859.1">
    <property type="nucleotide sequence ID" value="NZ_JAMDNP010000021.1"/>
</dbReference>
<sequence>MGKRFLLTNGYRVFSVWVAVMLVVSSMGSAYAQEELNASASAEIAAKWEFANIKNDPGTFYQ</sequence>
<evidence type="ECO:0000313" key="2">
    <source>
        <dbReference type="Proteomes" id="UP001527181"/>
    </source>
</evidence>
<comment type="caution">
    <text evidence="1">The sequence shown here is derived from an EMBL/GenBank/DDBJ whole genome shotgun (WGS) entry which is preliminary data.</text>
</comment>
<protein>
    <submittedName>
        <fullName evidence="1">Uncharacterized protein</fullName>
    </submittedName>
</protein>
<evidence type="ECO:0000313" key="1">
    <source>
        <dbReference type="EMBL" id="MCY9761390.1"/>
    </source>
</evidence>
<accession>A0ABT4GXI3</accession>
<organism evidence="1 2">
    <name type="scientific">Paenibacillus alvei</name>
    <name type="common">Bacillus alvei</name>
    <dbReference type="NCBI Taxonomy" id="44250"/>
    <lineage>
        <taxon>Bacteria</taxon>
        <taxon>Bacillati</taxon>
        <taxon>Bacillota</taxon>
        <taxon>Bacilli</taxon>
        <taxon>Bacillales</taxon>
        <taxon>Paenibacillaceae</taxon>
        <taxon>Paenibacillus</taxon>
    </lineage>
</organism>
<keyword evidence="2" id="KW-1185">Reference proteome</keyword>